<evidence type="ECO:0000256" key="5">
    <source>
        <dbReference type="SAM" id="Phobius"/>
    </source>
</evidence>
<evidence type="ECO:0000313" key="7">
    <source>
        <dbReference type="Proteomes" id="UP000028931"/>
    </source>
</evidence>
<evidence type="ECO:0000256" key="3">
    <source>
        <dbReference type="ARBA" id="ARBA00022989"/>
    </source>
</evidence>
<gene>
    <name evidence="6" type="ORF">PSAKL28_01620</name>
</gene>
<accession>A0A077F508</accession>
<name>A0A077F508_9PSED</name>
<dbReference type="Pfam" id="PF07869">
    <property type="entry name" value="DUF1656"/>
    <property type="match status" value="1"/>
</dbReference>
<dbReference type="OrthoDB" id="7021192at2"/>
<keyword evidence="2 5" id="KW-0812">Transmembrane</keyword>
<dbReference type="EMBL" id="CP009048">
    <property type="protein sequence ID" value="AIL59400.1"/>
    <property type="molecule type" value="Genomic_DNA"/>
</dbReference>
<dbReference type="InterPro" id="IPR012451">
    <property type="entry name" value="DUF1656"/>
</dbReference>
<evidence type="ECO:0000313" key="6">
    <source>
        <dbReference type="EMBL" id="AIL59400.1"/>
    </source>
</evidence>
<evidence type="ECO:0000256" key="1">
    <source>
        <dbReference type="ARBA" id="ARBA00022475"/>
    </source>
</evidence>
<proteinExistence type="predicted"/>
<dbReference type="AlphaFoldDB" id="A0A077F508"/>
<organism evidence="6 7">
    <name type="scientific">Pseudomonas alkylphenolica</name>
    <dbReference type="NCBI Taxonomy" id="237609"/>
    <lineage>
        <taxon>Bacteria</taxon>
        <taxon>Pseudomonadati</taxon>
        <taxon>Pseudomonadota</taxon>
        <taxon>Gammaproteobacteria</taxon>
        <taxon>Pseudomonadales</taxon>
        <taxon>Pseudomonadaceae</taxon>
        <taxon>Pseudomonas</taxon>
    </lineage>
</organism>
<reference evidence="6 7" key="1">
    <citation type="submission" date="2014-07" db="EMBL/GenBank/DDBJ databases">
        <authorList>
            <person name="Lee K."/>
            <person name="Lim J.Y."/>
            <person name="Hwang I."/>
        </authorList>
    </citation>
    <scope>NUCLEOTIDE SEQUENCE [LARGE SCALE GENOMIC DNA]</scope>
    <source>
        <strain evidence="6 7">KL28</strain>
    </source>
</reference>
<keyword evidence="4 5" id="KW-0472">Membrane</keyword>
<feature type="transmembrane region" description="Helical" evidence="5">
    <location>
        <begin position="7"/>
        <end position="26"/>
    </location>
</feature>
<feature type="transmembrane region" description="Helical" evidence="5">
    <location>
        <begin position="46"/>
        <end position="64"/>
    </location>
</feature>
<dbReference type="KEGG" id="palk:PSAKL28_01620"/>
<evidence type="ECO:0008006" key="8">
    <source>
        <dbReference type="Google" id="ProtNLM"/>
    </source>
</evidence>
<evidence type="ECO:0000256" key="4">
    <source>
        <dbReference type="ARBA" id="ARBA00023136"/>
    </source>
</evidence>
<evidence type="ECO:0000256" key="2">
    <source>
        <dbReference type="ARBA" id="ARBA00022692"/>
    </source>
</evidence>
<dbReference type="RefSeq" id="WP_028943804.1">
    <property type="nucleotide sequence ID" value="NZ_CP009048.1"/>
</dbReference>
<dbReference type="eggNOG" id="ENOG5033A7D">
    <property type="taxonomic scope" value="Bacteria"/>
</dbReference>
<sequence length="70" mass="8045">MIGELDISGVFLPTLLVMMVLTYLLFLGVHAVLTRVHFYRLVWHRALFNVALYAVLLGTVDHFCRNLMLP</sequence>
<keyword evidence="1" id="KW-1003">Cell membrane</keyword>
<keyword evidence="3 5" id="KW-1133">Transmembrane helix</keyword>
<protein>
    <recommendedName>
        <fullName evidence="8">DUF1656 domain-containing protein</fullName>
    </recommendedName>
</protein>
<dbReference type="Proteomes" id="UP000028931">
    <property type="component" value="Chromosome"/>
</dbReference>
<dbReference type="HOGENOM" id="CLU_188292_1_1_6"/>